<evidence type="ECO:0000313" key="10">
    <source>
        <dbReference type="EMBL" id="TXD94594.1"/>
    </source>
</evidence>
<feature type="binding site" evidence="8">
    <location>
        <begin position="77"/>
        <end position="78"/>
    </location>
    <ligand>
        <name>substrate</name>
    </ligand>
</feature>
<feature type="binding site" evidence="8">
    <location>
        <position position="13"/>
    </location>
    <ligand>
        <name>substrate</name>
    </ligand>
</feature>
<dbReference type="PANTHER" id="PTHR31689">
    <property type="entry name" value="DIAMINOPIMELATE EPIMERASE, CHLOROPLASTIC"/>
    <property type="match status" value="1"/>
</dbReference>
<sequence>MNIPFYKFHGTGNDFIMVDNRNDVFSKNNTKLVHDLCHRRFGIGADGLILLENSEISSEDFKMVYYNSDGNQSSMCGNGGRCLVAFAKLLGIINDKATFTAIDGLHEATIDGNIVSLKMQDVLAKGINEEELFLDTGSPHHILFSEEVGDINVKRDGAAIRYSEKYESCGGTNVNFVQQTELDTFLVRTYERGVEDETYSCGTGVTAVALAVNAIGKTVANTINLETPGGKLQVSFENNDGAYHNIWLTGPTAKVFKGEFEC</sequence>
<dbReference type="NCBIfam" id="TIGR00652">
    <property type="entry name" value="DapF"/>
    <property type="match status" value="1"/>
</dbReference>
<evidence type="ECO:0000256" key="3">
    <source>
        <dbReference type="ARBA" id="ARBA00013080"/>
    </source>
</evidence>
<dbReference type="PROSITE" id="PS01326">
    <property type="entry name" value="DAP_EPIMERASE"/>
    <property type="match status" value="1"/>
</dbReference>
<reference evidence="10 11" key="1">
    <citation type="submission" date="2019-08" db="EMBL/GenBank/DDBJ databases">
        <title>Genome sequence of Gillisia hiemivivida IC154 (type strain).</title>
        <authorList>
            <person name="Bowman J.P."/>
        </authorList>
    </citation>
    <scope>NUCLEOTIDE SEQUENCE [LARGE SCALE GENOMIC DNA]</scope>
    <source>
        <strain evidence="10 11">IC154</strain>
    </source>
</reference>
<feature type="binding site" evidence="8">
    <location>
        <position position="67"/>
    </location>
    <ligand>
        <name>substrate</name>
    </ligand>
</feature>
<dbReference type="SUPFAM" id="SSF54506">
    <property type="entry name" value="Diaminopimelate epimerase-like"/>
    <property type="match status" value="2"/>
</dbReference>
<accession>A0A5C6ZWA2</accession>
<dbReference type="Gene3D" id="3.10.310.10">
    <property type="entry name" value="Diaminopimelate Epimerase, Chain A, domain 1"/>
    <property type="match status" value="2"/>
</dbReference>
<dbReference type="Pfam" id="PF01678">
    <property type="entry name" value="DAP_epimerase"/>
    <property type="match status" value="2"/>
</dbReference>
<dbReference type="PANTHER" id="PTHR31689:SF0">
    <property type="entry name" value="DIAMINOPIMELATE EPIMERASE"/>
    <property type="match status" value="1"/>
</dbReference>
<keyword evidence="5 8" id="KW-0457">Lysine biosynthesis</keyword>
<comment type="catalytic activity">
    <reaction evidence="7 8">
        <text>(2S,6S)-2,6-diaminopimelate = meso-2,6-diaminopimelate</text>
        <dbReference type="Rhea" id="RHEA:15393"/>
        <dbReference type="ChEBI" id="CHEBI:57609"/>
        <dbReference type="ChEBI" id="CHEBI:57791"/>
        <dbReference type="EC" id="5.1.1.7"/>
    </reaction>
</comment>
<name>A0A5C6ZWA2_9FLAO</name>
<keyword evidence="6 8" id="KW-0413">Isomerase</keyword>
<evidence type="ECO:0000256" key="6">
    <source>
        <dbReference type="ARBA" id="ARBA00023235"/>
    </source>
</evidence>
<comment type="subunit">
    <text evidence="8">Homodimer.</text>
</comment>
<dbReference type="GO" id="GO:0009089">
    <property type="term" value="P:lysine biosynthetic process via diaminopimelate"/>
    <property type="evidence" value="ECO:0007669"/>
    <property type="project" value="UniProtKB-UniRule"/>
</dbReference>
<feature type="binding site" evidence="8">
    <location>
        <begin position="202"/>
        <end position="203"/>
    </location>
    <ligand>
        <name>substrate</name>
    </ligand>
</feature>
<evidence type="ECO:0000256" key="9">
    <source>
        <dbReference type="PROSITE-ProRule" id="PRU10125"/>
    </source>
</evidence>
<evidence type="ECO:0000256" key="5">
    <source>
        <dbReference type="ARBA" id="ARBA00023154"/>
    </source>
</evidence>
<feature type="site" description="Could be important to modulate the pK values of the two catalytic cysteine residues" evidence="8">
    <location>
        <position position="191"/>
    </location>
</feature>
<evidence type="ECO:0000256" key="1">
    <source>
        <dbReference type="ARBA" id="ARBA00005196"/>
    </source>
</evidence>
<feature type="active site" description="Proton donor" evidence="8">
    <location>
        <position position="76"/>
    </location>
</feature>
<keyword evidence="8" id="KW-0963">Cytoplasm</keyword>
<comment type="caution">
    <text evidence="10">The sequence shown here is derived from an EMBL/GenBank/DDBJ whole genome shotgun (WGS) entry which is preliminary data.</text>
</comment>
<feature type="binding site" evidence="8">
    <location>
        <begin position="191"/>
        <end position="192"/>
    </location>
    <ligand>
        <name>substrate</name>
    </ligand>
</feature>
<evidence type="ECO:0000256" key="7">
    <source>
        <dbReference type="ARBA" id="ARBA00051712"/>
    </source>
</evidence>
<dbReference type="GO" id="GO:0005829">
    <property type="term" value="C:cytosol"/>
    <property type="evidence" value="ECO:0007669"/>
    <property type="project" value="TreeGrafter"/>
</dbReference>
<evidence type="ECO:0000256" key="4">
    <source>
        <dbReference type="ARBA" id="ARBA00022605"/>
    </source>
</evidence>
<comment type="subcellular location">
    <subcellularLocation>
        <location evidence="8">Cytoplasm</location>
    </subcellularLocation>
</comment>
<organism evidence="10 11">
    <name type="scientific">Gillisia hiemivivida</name>
    <dbReference type="NCBI Taxonomy" id="291190"/>
    <lineage>
        <taxon>Bacteria</taxon>
        <taxon>Pseudomonadati</taxon>
        <taxon>Bacteroidota</taxon>
        <taxon>Flavobacteriia</taxon>
        <taxon>Flavobacteriales</taxon>
        <taxon>Flavobacteriaceae</taxon>
        <taxon>Gillisia</taxon>
    </lineage>
</organism>
<keyword evidence="11" id="KW-1185">Reference proteome</keyword>
<dbReference type="Proteomes" id="UP000321367">
    <property type="component" value="Unassembled WGS sequence"/>
</dbReference>
<evidence type="ECO:0000256" key="8">
    <source>
        <dbReference type="HAMAP-Rule" id="MF_00197"/>
    </source>
</evidence>
<dbReference type="InterPro" id="IPR001653">
    <property type="entry name" value="DAP_epimerase_DapF"/>
</dbReference>
<dbReference type="GO" id="GO:0008837">
    <property type="term" value="F:diaminopimelate epimerase activity"/>
    <property type="evidence" value="ECO:0007669"/>
    <property type="project" value="UniProtKB-UniRule"/>
</dbReference>
<comment type="similarity">
    <text evidence="2 8">Belongs to the diaminopimelate epimerase family.</text>
</comment>
<comment type="pathway">
    <text evidence="1 8">Amino-acid biosynthesis; L-lysine biosynthesis via DAP pathway; DL-2,6-diaminopimelate from LL-2,6-diaminopimelate: step 1/1.</text>
</comment>
<feature type="active site" description="Proton acceptor" evidence="8">
    <location>
        <position position="201"/>
    </location>
</feature>
<feature type="binding site" evidence="8">
    <location>
        <position position="173"/>
    </location>
    <ligand>
        <name>substrate</name>
    </ligand>
</feature>
<feature type="active site" evidence="9">
    <location>
        <position position="76"/>
    </location>
</feature>
<dbReference type="InterPro" id="IPR018510">
    <property type="entry name" value="DAP_epimerase_AS"/>
</dbReference>
<comment type="caution">
    <text evidence="8">Lacks conserved residue(s) required for the propagation of feature annotation.</text>
</comment>
<evidence type="ECO:0000256" key="2">
    <source>
        <dbReference type="ARBA" id="ARBA00010219"/>
    </source>
</evidence>
<protein>
    <recommendedName>
        <fullName evidence="3 8">Diaminopimelate epimerase</fullName>
        <shortName evidence="8">DAP epimerase</shortName>
        <ecNumber evidence="3 8">5.1.1.7</ecNumber>
    </recommendedName>
    <alternativeName>
        <fullName evidence="8">PLP-independent amino acid racemase</fullName>
    </alternativeName>
</protein>
<proteinExistence type="inferred from homology"/>
<dbReference type="OrthoDB" id="9805408at2"/>
<dbReference type="AlphaFoldDB" id="A0A5C6ZWA2"/>
<dbReference type="EMBL" id="VORY01000004">
    <property type="protein sequence ID" value="TXD94594.1"/>
    <property type="molecule type" value="Genomic_DNA"/>
</dbReference>
<dbReference type="HAMAP" id="MF_00197">
    <property type="entry name" value="DAP_epimerase"/>
    <property type="match status" value="1"/>
</dbReference>
<dbReference type="EC" id="5.1.1.7" evidence="3 8"/>
<gene>
    <name evidence="8" type="primary">dapF</name>
    <name evidence="10" type="ORF">ES724_06185</name>
</gene>
<dbReference type="RefSeq" id="WP_146931016.1">
    <property type="nucleotide sequence ID" value="NZ_CBCSHZ010000004.1"/>
</dbReference>
<feature type="site" description="Could be important to modulate the pK values of the two catalytic cysteine residues" evidence="8">
    <location>
        <position position="140"/>
    </location>
</feature>
<comment type="function">
    <text evidence="8">Catalyzes the stereoinversion of LL-2,6-diaminopimelate (L,L-DAP) to meso-diaminopimelate (meso-DAP), a precursor of L-lysine and an essential component of the bacterial peptidoglycan.</text>
</comment>
<keyword evidence="4 8" id="KW-0028">Amino-acid biosynthesis</keyword>
<dbReference type="UniPathway" id="UPA00034">
    <property type="reaction ID" value="UER00025"/>
</dbReference>
<evidence type="ECO:0000313" key="11">
    <source>
        <dbReference type="Proteomes" id="UP000321367"/>
    </source>
</evidence>